<dbReference type="Pfam" id="PF17921">
    <property type="entry name" value="Integrase_H2C2"/>
    <property type="match status" value="1"/>
</dbReference>
<dbReference type="Gene3D" id="3.10.10.10">
    <property type="entry name" value="HIV Type 1 Reverse Transcriptase, subunit A, domain 1"/>
    <property type="match status" value="1"/>
</dbReference>
<dbReference type="InterPro" id="IPR001584">
    <property type="entry name" value="Integrase_cat-core"/>
</dbReference>
<dbReference type="Pfam" id="PF00078">
    <property type="entry name" value="RVT_1"/>
    <property type="match status" value="1"/>
</dbReference>
<dbReference type="InterPro" id="IPR043128">
    <property type="entry name" value="Rev_trsase/Diguanyl_cyclase"/>
</dbReference>
<dbReference type="InterPro" id="IPR021109">
    <property type="entry name" value="Peptidase_aspartic_dom_sf"/>
</dbReference>
<dbReference type="SUPFAM" id="SSF56672">
    <property type="entry name" value="DNA/RNA polymerases"/>
    <property type="match status" value="1"/>
</dbReference>
<sequence>MDQVPRKVPGRVVETAGGHTLSIDKQVTLALDAAGYKHSINAFVLDTKFDVILGRDWLKAVSPTPAWDVDTWEINKNGCQYLLRPKHERSIPELAYLLSDRQLQRHDRKKLLSEYYLCFIKTPDGDNKASVDALLNEFKDVFQDKLPGLPRERDVAHIIDTGDAEPINRPPFKMSPLELDELRKQLKELLDLRLIRPSTSPWGAPVLFVRKKSGELRMCIDYRAINQVTKRHGHPLPRIDECLERLNGAEYFTSLDLKSGYHQLRIRDQDVPKTAFNTRYGSYEWLVVPFGLRNSPALFQSTMNRVLHDFLDDFVMVYLDDILIYSKNKADHEVHVRKVLQRLREEELIANIRKCEFFKTELEFLGFRVSGAGILPSSSKVKAIQEWPVPTNVQEVRQFVGLGSHYRRFIRDFAALAAPLTDQTKGKGYKKRNIEWSEECQRAFDEIKSRLSQAPILVPPDPYKPYIIETDACDYGVGAVLLQEDSDGIRHPIAFESKKLSPEERSYPAQEREMLAILYALRVWRCFIEGRQYTVFTDHNPLKYFRTQAKPTPRLTRWMAEIELYDPTILYKPGKENCVPDLLSRRDGPECISNEPSMEPEYLYAAKSVQDSDWPKFYARHEDNWPATYKDLLIKHKDKFVTRDNQVFRLVRVGDKLEERRCVLFARRADLVRDFHQSVGHAGKTTVVDLMTKRWWWPNMRTDIQEWLASCPECQLAANADRKTHHAPMVPLDVPSPFSRWHLDFIGELPTTKKGNRWLLVAVDYATNWCCARAVPSATGEAIVDFIYEELVLPFGCMNEILTDRGPNFMSTVLADYLGRLKVKHKFTSAFHPRTNAKAERTNGILKQMIRKYVNGEIHRWDEFVQPALFSCRVRKHRTTGFSPFFLVYGQEPQLPGDHLRPFIFSSLDDSDDTLDQAAKGRVPAVRELRKVRAMAEQRLKDNAARDKTRWDLLMKPQVFAVGDHVLLRHENKFSLEYNWKGPYRILDRNLDTHVYQIQDMNGNTYASWVHTDRLRPIHIKSPIGNSPWFDPTASRANTRQQVSLSAQSS</sequence>
<dbReference type="Gene3D" id="2.40.70.10">
    <property type="entry name" value="Acid Proteases"/>
    <property type="match status" value="1"/>
</dbReference>
<dbReference type="GO" id="GO:0016787">
    <property type="term" value="F:hydrolase activity"/>
    <property type="evidence" value="ECO:0007669"/>
    <property type="project" value="UniProtKB-KW"/>
</dbReference>
<feature type="domain" description="Reverse transcriptase" evidence="9">
    <location>
        <begin position="190"/>
        <end position="369"/>
    </location>
</feature>
<evidence type="ECO:0000256" key="7">
    <source>
        <dbReference type="ARBA" id="ARBA00022918"/>
    </source>
</evidence>
<evidence type="ECO:0000256" key="5">
    <source>
        <dbReference type="ARBA" id="ARBA00022759"/>
    </source>
</evidence>
<dbReference type="FunFam" id="3.30.70.270:FF:000020">
    <property type="entry name" value="Transposon Tf2-6 polyprotein-like Protein"/>
    <property type="match status" value="1"/>
</dbReference>
<dbReference type="CDD" id="cd09274">
    <property type="entry name" value="RNase_HI_RT_Ty3"/>
    <property type="match status" value="1"/>
</dbReference>
<keyword evidence="5" id="KW-0255">Endonuclease</keyword>
<dbReference type="SUPFAM" id="SSF53098">
    <property type="entry name" value="Ribonuclease H-like"/>
    <property type="match status" value="1"/>
</dbReference>
<dbReference type="InterPro" id="IPR041373">
    <property type="entry name" value="RT_RNaseH"/>
</dbReference>
<accession>A0A077X057</accession>
<dbReference type="Gene3D" id="3.30.420.10">
    <property type="entry name" value="Ribonuclease H-like superfamily/Ribonuclease H"/>
    <property type="match status" value="1"/>
</dbReference>
<keyword evidence="7" id="KW-0695">RNA-directed DNA polymerase</keyword>
<dbReference type="InterPro" id="IPR000477">
    <property type="entry name" value="RT_dom"/>
</dbReference>
<feature type="domain" description="Integrase catalytic" evidence="10">
    <location>
        <begin position="733"/>
        <end position="892"/>
    </location>
</feature>
<dbReference type="PANTHER" id="PTHR37984">
    <property type="entry name" value="PROTEIN CBG26694"/>
    <property type="match status" value="1"/>
</dbReference>
<keyword evidence="3" id="KW-0548">Nucleotidyltransferase</keyword>
<keyword evidence="6" id="KW-0378">Hydrolase</keyword>
<evidence type="ECO:0000256" key="6">
    <source>
        <dbReference type="ARBA" id="ARBA00022801"/>
    </source>
</evidence>
<dbReference type="AlphaFoldDB" id="A0A077X057"/>
<dbReference type="Gene3D" id="3.30.70.270">
    <property type="match status" value="2"/>
</dbReference>
<evidence type="ECO:0000256" key="4">
    <source>
        <dbReference type="ARBA" id="ARBA00022722"/>
    </source>
</evidence>
<dbReference type="InterPro" id="IPR012337">
    <property type="entry name" value="RNaseH-like_sf"/>
</dbReference>
<proteinExistence type="predicted"/>
<dbReference type="EMBL" id="LK023366">
    <property type="protein sequence ID" value="CDS12583.1"/>
    <property type="molecule type" value="Genomic_DNA"/>
</dbReference>
<evidence type="ECO:0000259" key="9">
    <source>
        <dbReference type="PROSITE" id="PS50878"/>
    </source>
</evidence>
<dbReference type="InterPro" id="IPR041588">
    <property type="entry name" value="Integrase_H2C2"/>
</dbReference>
<protein>
    <recommendedName>
        <fullName evidence="1">RNA-directed DNA polymerase</fullName>
        <ecNumber evidence="1">2.7.7.49</ecNumber>
    </recommendedName>
</protein>
<dbReference type="GO" id="GO:0003964">
    <property type="term" value="F:RNA-directed DNA polymerase activity"/>
    <property type="evidence" value="ECO:0007669"/>
    <property type="project" value="UniProtKB-KW"/>
</dbReference>
<dbReference type="Pfam" id="PF00665">
    <property type="entry name" value="rve"/>
    <property type="match status" value="1"/>
</dbReference>
<reference evidence="11" key="1">
    <citation type="journal article" date="2014" name="Genome Announc.">
        <title>De novo whole-genome sequence and genome annotation of Lichtheimia ramosa.</title>
        <authorList>
            <person name="Linde J."/>
            <person name="Schwartze V."/>
            <person name="Binder U."/>
            <person name="Lass-Florl C."/>
            <person name="Voigt K."/>
            <person name="Horn F."/>
        </authorList>
    </citation>
    <scope>NUCLEOTIDE SEQUENCE</scope>
    <source>
        <strain evidence="11">JMRC FSU:6197</strain>
    </source>
</reference>
<dbReference type="InterPro" id="IPR043502">
    <property type="entry name" value="DNA/RNA_pol_sf"/>
</dbReference>
<dbReference type="Gene3D" id="2.30.30.850">
    <property type="match status" value="1"/>
</dbReference>
<dbReference type="FunFam" id="3.10.20.370:FF:000001">
    <property type="entry name" value="Retrovirus-related Pol polyprotein from transposon 17.6-like protein"/>
    <property type="match status" value="1"/>
</dbReference>
<keyword evidence="4" id="KW-0540">Nuclease</keyword>
<dbReference type="Gene3D" id="3.10.20.370">
    <property type="match status" value="1"/>
</dbReference>
<dbReference type="PROSITE" id="PS50878">
    <property type="entry name" value="RT_POL"/>
    <property type="match status" value="1"/>
</dbReference>
<dbReference type="Gene3D" id="1.10.340.70">
    <property type="match status" value="1"/>
</dbReference>
<feature type="compositionally biased region" description="Polar residues" evidence="8">
    <location>
        <begin position="1035"/>
        <end position="1050"/>
    </location>
</feature>
<dbReference type="Pfam" id="PF17917">
    <property type="entry name" value="RT_RNaseH"/>
    <property type="match status" value="1"/>
</dbReference>
<dbReference type="CDD" id="cd01647">
    <property type="entry name" value="RT_LTR"/>
    <property type="match status" value="1"/>
</dbReference>
<evidence type="ECO:0000313" key="11">
    <source>
        <dbReference type="EMBL" id="CDS12583.1"/>
    </source>
</evidence>
<dbReference type="GO" id="GO:0015074">
    <property type="term" value="P:DNA integration"/>
    <property type="evidence" value="ECO:0007669"/>
    <property type="project" value="InterPro"/>
</dbReference>
<keyword evidence="2" id="KW-0808">Transferase</keyword>
<dbReference type="InterPro" id="IPR036397">
    <property type="entry name" value="RNaseH_sf"/>
</dbReference>
<gene>
    <name evidence="11" type="ORF">LRAMOSA11503</name>
</gene>
<organism evidence="11">
    <name type="scientific">Lichtheimia ramosa</name>
    <dbReference type="NCBI Taxonomy" id="688394"/>
    <lineage>
        <taxon>Eukaryota</taxon>
        <taxon>Fungi</taxon>
        <taxon>Fungi incertae sedis</taxon>
        <taxon>Mucoromycota</taxon>
        <taxon>Mucoromycotina</taxon>
        <taxon>Mucoromycetes</taxon>
        <taxon>Mucorales</taxon>
        <taxon>Lichtheimiaceae</taxon>
        <taxon>Lichtheimia</taxon>
    </lineage>
</organism>
<dbReference type="GO" id="GO:0005634">
    <property type="term" value="C:nucleus"/>
    <property type="evidence" value="ECO:0007669"/>
    <property type="project" value="UniProtKB-ARBA"/>
</dbReference>
<dbReference type="GO" id="GO:0003676">
    <property type="term" value="F:nucleic acid binding"/>
    <property type="evidence" value="ECO:0007669"/>
    <property type="project" value="InterPro"/>
</dbReference>
<dbReference type="PROSITE" id="PS50994">
    <property type="entry name" value="INTEGRASE"/>
    <property type="match status" value="1"/>
</dbReference>
<dbReference type="OrthoDB" id="2232212at2759"/>
<evidence type="ECO:0000256" key="8">
    <source>
        <dbReference type="SAM" id="MobiDB-lite"/>
    </source>
</evidence>
<name>A0A077X057_9FUNG</name>
<evidence type="ECO:0000256" key="1">
    <source>
        <dbReference type="ARBA" id="ARBA00012493"/>
    </source>
</evidence>
<feature type="region of interest" description="Disordered" evidence="8">
    <location>
        <begin position="1031"/>
        <end position="1050"/>
    </location>
</feature>
<dbReference type="EC" id="2.7.7.49" evidence="1"/>
<dbReference type="InterPro" id="IPR050951">
    <property type="entry name" value="Retrovirus_Pol_polyprotein"/>
</dbReference>
<dbReference type="GO" id="GO:0004519">
    <property type="term" value="F:endonuclease activity"/>
    <property type="evidence" value="ECO:0007669"/>
    <property type="project" value="UniProtKB-KW"/>
</dbReference>
<dbReference type="PANTHER" id="PTHR37984:SF5">
    <property type="entry name" value="PROTEIN NYNRIN-LIKE"/>
    <property type="match status" value="1"/>
</dbReference>
<evidence type="ECO:0000256" key="2">
    <source>
        <dbReference type="ARBA" id="ARBA00022679"/>
    </source>
</evidence>
<evidence type="ECO:0000256" key="3">
    <source>
        <dbReference type="ARBA" id="ARBA00022695"/>
    </source>
</evidence>
<evidence type="ECO:0000259" key="10">
    <source>
        <dbReference type="PROSITE" id="PS50994"/>
    </source>
</evidence>